<accession>A0A167JPH3</accession>
<dbReference type="AlphaFoldDB" id="A0A167JPH3"/>
<dbReference type="GeneID" id="28995120"/>
<protein>
    <submittedName>
        <fullName evidence="1">Uncharacterized protein</fullName>
    </submittedName>
</protein>
<dbReference type="InterPro" id="IPR021629">
    <property type="entry name" value="Mediator_Med23"/>
</dbReference>
<dbReference type="VEuPathDB" id="FungiDB:PHYBLDRAFT_160615"/>
<proteinExistence type="predicted"/>
<reference evidence="2" key="1">
    <citation type="submission" date="2015-06" db="EMBL/GenBank/DDBJ databases">
        <title>Expansion of signal transduction pathways in fungi by whole-genome duplication.</title>
        <authorList>
            <consortium name="DOE Joint Genome Institute"/>
            <person name="Corrochano L.M."/>
            <person name="Kuo A."/>
            <person name="Marcet-Houben M."/>
            <person name="Polaino S."/>
            <person name="Salamov A."/>
            <person name="Villalobos J.M."/>
            <person name="Alvarez M.I."/>
            <person name="Avalos J."/>
            <person name="Benito E.P."/>
            <person name="Benoit I."/>
            <person name="Burger G."/>
            <person name="Camino L.P."/>
            <person name="Canovas D."/>
            <person name="Cerda-Olmedo E."/>
            <person name="Cheng J.-F."/>
            <person name="Dominguez A."/>
            <person name="Elias M."/>
            <person name="Eslava A.P."/>
            <person name="Glaser F."/>
            <person name="Grimwood J."/>
            <person name="Gutierrez G."/>
            <person name="Heitman J."/>
            <person name="Henrissat B."/>
            <person name="Iturriaga E.A."/>
            <person name="Lang B.F."/>
            <person name="Lavin J.L."/>
            <person name="Lee S."/>
            <person name="Li W."/>
            <person name="Lindquist E."/>
            <person name="Lopez-Garcia S."/>
            <person name="Luque E.M."/>
            <person name="Marcos A.T."/>
            <person name="Martin J."/>
            <person name="McCluskey K."/>
            <person name="Medina H.R."/>
            <person name="Miralles-Duran A."/>
            <person name="Miyazaki A."/>
            <person name="Munoz-Torres E."/>
            <person name="Oguiza J.A."/>
            <person name="Ohm R."/>
            <person name="Olmedo M."/>
            <person name="Orejas M."/>
            <person name="Ortiz-Castellanos L."/>
            <person name="Pisabarro A.G."/>
            <person name="Rodriguez-Romero J."/>
            <person name="Ruiz-Herrera J."/>
            <person name="Ruiz-Vazquez R."/>
            <person name="Sanz C."/>
            <person name="Schackwitz W."/>
            <person name="Schmutz J."/>
            <person name="Shahriari M."/>
            <person name="Shelest E."/>
            <person name="Silva-Franco F."/>
            <person name="Soanes D."/>
            <person name="Syed K."/>
            <person name="Tagua V.G."/>
            <person name="Talbot N.J."/>
            <person name="Thon M."/>
            <person name="De vries R.P."/>
            <person name="Wiebenga A."/>
            <person name="Yadav J.S."/>
            <person name="Braun E.L."/>
            <person name="Baker S."/>
            <person name="Garre V."/>
            <person name="Horwitz B."/>
            <person name="Torres-Martinez S."/>
            <person name="Idnurm A."/>
            <person name="Herrera-Estrella A."/>
            <person name="Gabaldon T."/>
            <person name="Grigoriev I.V."/>
        </authorList>
    </citation>
    <scope>NUCLEOTIDE SEQUENCE [LARGE SCALE GENOMIC DNA]</scope>
    <source>
        <strain evidence="2">NRRL 1555(-)</strain>
    </source>
</reference>
<name>A0A167JPH3_PHYB8</name>
<dbReference type="InParanoid" id="A0A167JPH3"/>
<dbReference type="OrthoDB" id="2220783at2759"/>
<dbReference type="RefSeq" id="XP_018284477.1">
    <property type="nucleotide sequence ID" value="XM_018434214.1"/>
</dbReference>
<keyword evidence="2" id="KW-1185">Reference proteome</keyword>
<dbReference type="EMBL" id="KV441003">
    <property type="protein sequence ID" value="OAD66437.1"/>
    <property type="molecule type" value="Genomic_DNA"/>
</dbReference>
<evidence type="ECO:0000313" key="2">
    <source>
        <dbReference type="Proteomes" id="UP000077315"/>
    </source>
</evidence>
<sequence length="182" mass="21006">MSQSLPDLTTTAILKDSMSARLRKAMVFPYIFNDYTFNLHNYSTNAPNSFLTLFHSILHYSSLDAFSVFLEYMRDLRLSGKLGTDVQLLYICALIGPALHRIEKLENTDADFLVELMHMVEQVTARMDMKDGWSTQALEQVFDFLHHIRTRFVKSAELTSQIRDIIKAMPPPTSQRLLRLVM</sequence>
<dbReference type="Proteomes" id="UP000077315">
    <property type="component" value="Unassembled WGS sequence"/>
</dbReference>
<evidence type="ECO:0000313" key="1">
    <source>
        <dbReference type="EMBL" id="OAD66437.1"/>
    </source>
</evidence>
<dbReference type="Pfam" id="PF11573">
    <property type="entry name" value="Med23"/>
    <property type="match status" value="1"/>
</dbReference>
<dbReference type="STRING" id="763407.A0A167JPH3"/>
<organism evidence="1 2">
    <name type="scientific">Phycomyces blakesleeanus (strain ATCC 8743b / DSM 1359 / FGSC 10004 / NBRC 33097 / NRRL 1555)</name>
    <dbReference type="NCBI Taxonomy" id="763407"/>
    <lineage>
        <taxon>Eukaryota</taxon>
        <taxon>Fungi</taxon>
        <taxon>Fungi incertae sedis</taxon>
        <taxon>Mucoromycota</taxon>
        <taxon>Mucoromycotina</taxon>
        <taxon>Mucoromycetes</taxon>
        <taxon>Mucorales</taxon>
        <taxon>Phycomycetaceae</taxon>
        <taxon>Phycomyces</taxon>
    </lineage>
</organism>
<gene>
    <name evidence="1" type="ORF">PHYBLDRAFT_160615</name>
</gene>